<protein>
    <submittedName>
        <fullName evidence="2">Uncharacterized protein</fullName>
    </submittedName>
</protein>
<feature type="region of interest" description="Disordered" evidence="1">
    <location>
        <begin position="1"/>
        <end position="35"/>
    </location>
</feature>
<reference evidence="2 3" key="2">
    <citation type="submission" date="2013-11" db="EMBL/GenBank/DDBJ databases">
        <title>The Genome Sequence of Phytophthora parasitica INRA-310.</title>
        <authorList>
            <consortium name="The Broad Institute Genomics Platform"/>
            <person name="Russ C."/>
            <person name="Tyler B."/>
            <person name="Panabieres F."/>
            <person name="Shan W."/>
            <person name="Tripathy S."/>
            <person name="Grunwald N."/>
            <person name="Machado M."/>
            <person name="Johnson C.S."/>
            <person name="Arredondo F."/>
            <person name="Hong C."/>
            <person name="Coffey M."/>
            <person name="Young S.K."/>
            <person name="Zeng Q."/>
            <person name="Gargeya S."/>
            <person name="Fitzgerald M."/>
            <person name="Abouelleil A."/>
            <person name="Alvarado L."/>
            <person name="Chapman S.B."/>
            <person name="Gainer-Dewar J."/>
            <person name="Goldberg J."/>
            <person name="Griggs A."/>
            <person name="Gujja S."/>
            <person name="Hansen M."/>
            <person name="Howarth C."/>
            <person name="Imamovic A."/>
            <person name="Ireland A."/>
            <person name="Larimer J."/>
            <person name="McCowan C."/>
            <person name="Murphy C."/>
            <person name="Pearson M."/>
            <person name="Poon T.W."/>
            <person name="Priest M."/>
            <person name="Roberts A."/>
            <person name="Saif S."/>
            <person name="Shea T."/>
            <person name="Sykes S."/>
            <person name="Wortman J."/>
            <person name="Nusbaum C."/>
            <person name="Birren B."/>
        </authorList>
    </citation>
    <scope>NUCLEOTIDE SEQUENCE [LARGE SCALE GENOMIC DNA]</scope>
    <source>
        <strain evidence="2 3">INRA-310</strain>
    </source>
</reference>
<proteinExistence type="predicted"/>
<evidence type="ECO:0000313" key="3">
    <source>
        <dbReference type="Proteomes" id="UP000018817"/>
    </source>
</evidence>
<gene>
    <name evidence="2" type="ORF">PPTG_23447</name>
</gene>
<organism evidence="2 3">
    <name type="scientific">Phytophthora nicotianae (strain INRA-310)</name>
    <name type="common">Phytophthora parasitica</name>
    <dbReference type="NCBI Taxonomy" id="761204"/>
    <lineage>
        <taxon>Eukaryota</taxon>
        <taxon>Sar</taxon>
        <taxon>Stramenopiles</taxon>
        <taxon>Oomycota</taxon>
        <taxon>Peronosporomycetes</taxon>
        <taxon>Peronosporales</taxon>
        <taxon>Peronosporaceae</taxon>
        <taxon>Phytophthora</taxon>
    </lineage>
</organism>
<evidence type="ECO:0000313" key="2">
    <source>
        <dbReference type="EMBL" id="ETN05852.1"/>
    </source>
</evidence>
<name>W2PYA2_PHYN3</name>
<dbReference type="RefSeq" id="XP_008908916.1">
    <property type="nucleotide sequence ID" value="XM_008910668.1"/>
</dbReference>
<dbReference type="AlphaFoldDB" id="W2PYA2"/>
<evidence type="ECO:0000256" key="1">
    <source>
        <dbReference type="SAM" id="MobiDB-lite"/>
    </source>
</evidence>
<dbReference type="EMBL" id="KI669598">
    <property type="protein sequence ID" value="ETN05852.1"/>
    <property type="molecule type" value="Genomic_DNA"/>
</dbReference>
<feature type="compositionally biased region" description="Basic and acidic residues" evidence="1">
    <location>
        <begin position="1"/>
        <end position="34"/>
    </location>
</feature>
<sequence>MNEKLKPKESRGDVDRVPGPRELQEGPIHSDKLLHHLPGHRKHGAIYRFSTYIL</sequence>
<reference evidence="3" key="1">
    <citation type="submission" date="2011-12" db="EMBL/GenBank/DDBJ databases">
        <authorList>
            <consortium name="The Broad Institute Genome Sequencing Platform"/>
            <person name="Russ C."/>
            <person name="Tyler B."/>
            <person name="Panabieres F."/>
            <person name="Shan W."/>
            <person name="Tripathy S."/>
            <person name="Grunwald N."/>
            <person name="Machado M."/>
            <person name="Young S.K."/>
            <person name="Zeng Q."/>
            <person name="Gargeya S."/>
            <person name="Fitzgerald M."/>
            <person name="Haas B."/>
            <person name="Abouelleil A."/>
            <person name="Alvarado L."/>
            <person name="Arachchi H.M."/>
            <person name="Berlin A."/>
            <person name="Chapman S.B."/>
            <person name="Gearin G."/>
            <person name="Goldberg J."/>
            <person name="Griggs A."/>
            <person name="Gujja S."/>
            <person name="Hansen M."/>
            <person name="Heiman D."/>
            <person name="Howarth C."/>
            <person name="Larimer J."/>
            <person name="Lui A."/>
            <person name="MacDonald P.J.P."/>
            <person name="McCowen C."/>
            <person name="Montmayeur A."/>
            <person name="Murphy C."/>
            <person name="Neiman D."/>
            <person name="Pearson M."/>
            <person name="Priest M."/>
            <person name="Roberts A."/>
            <person name="Saif S."/>
            <person name="Shea T."/>
            <person name="Sisk P."/>
            <person name="Stolte C."/>
            <person name="Sykes S."/>
            <person name="Wortman J."/>
            <person name="Nusbaum C."/>
            <person name="Birren B."/>
        </authorList>
    </citation>
    <scope>NUCLEOTIDE SEQUENCE [LARGE SCALE GENOMIC DNA]</scope>
    <source>
        <strain evidence="3">INRA-310</strain>
    </source>
</reference>
<dbReference type="VEuPathDB" id="FungiDB:PPTG_23447"/>
<dbReference type="GeneID" id="20192046"/>
<accession>W2PYA2</accession>
<dbReference type="Proteomes" id="UP000018817">
    <property type="component" value="Unassembled WGS sequence"/>
</dbReference>